<reference evidence="7" key="1">
    <citation type="submission" date="2016-10" db="EMBL/GenBank/DDBJ databases">
        <authorList>
            <person name="Varghese N."/>
            <person name="Submissions S."/>
        </authorList>
    </citation>
    <scope>NUCLEOTIDE SEQUENCE [LARGE SCALE GENOMIC DNA]</scope>
    <source>
        <strain evidence="7">LMG 24000</strain>
    </source>
</reference>
<evidence type="ECO:0000256" key="2">
    <source>
        <dbReference type="ARBA" id="ARBA00022908"/>
    </source>
</evidence>
<evidence type="ECO:0000256" key="3">
    <source>
        <dbReference type="ARBA" id="ARBA00023125"/>
    </source>
</evidence>
<gene>
    <name evidence="6" type="ORF">SAMN05192564_1153</name>
</gene>
<keyword evidence="3" id="KW-0238">DNA-binding</keyword>
<keyword evidence="7" id="KW-1185">Reference proteome</keyword>
<evidence type="ECO:0000256" key="4">
    <source>
        <dbReference type="ARBA" id="ARBA00023172"/>
    </source>
</evidence>
<dbReference type="GO" id="GO:0003677">
    <property type="term" value="F:DNA binding"/>
    <property type="evidence" value="ECO:0007669"/>
    <property type="project" value="UniProtKB-KW"/>
</dbReference>
<sequence>MAERKKAKYPRVYQKHGAWHWVEPRTGKWIRLCALTDSETMLVERLAAERKRFERPEGTGDMRPLIDSYVLKHKHLHKEKAWPSYGKYAGTGFRNANVADIEPGDVNNWLKIKYAGKLSMQRVMRAFLSGFFQWCVDERKRKTNPCKEVKLKKPKPSKVYITDDDFAAIRAAMLSYTYTTGAGKTITGRVNTGPMMQCFVDLCYLTAQRSTEIRLLKWSQIDRAAGVIHFVPTKTEDSSGIAVDFTINPEIEAVLDRVRSLDAQPRIGDAPVIHALDGTAYGATAVRSAWDRATERVSLADKGYTVKMIRAKALTDAERAGYDIKALQIAAAHSDTKTTEIYLKQRDVPVADVRLRIPGRAA</sequence>
<dbReference type="PANTHER" id="PTHR30629:SF2">
    <property type="entry name" value="PROPHAGE INTEGRASE INTS-RELATED"/>
    <property type="match status" value="1"/>
</dbReference>
<dbReference type="SUPFAM" id="SSF56349">
    <property type="entry name" value="DNA breaking-rejoining enzymes"/>
    <property type="match status" value="1"/>
</dbReference>
<dbReference type="EMBL" id="FNRQ01000015">
    <property type="protein sequence ID" value="SEB24735.1"/>
    <property type="molecule type" value="Genomic_DNA"/>
</dbReference>
<dbReference type="Pfam" id="PF00589">
    <property type="entry name" value="Phage_integrase"/>
    <property type="match status" value="1"/>
</dbReference>
<dbReference type="Proteomes" id="UP000198638">
    <property type="component" value="Unassembled WGS sequence"/>
</dbReference>
<accession>A0A1H4HSN0</accession>
<dbReference type="PROSITE" id="PS51898">
    <property type="entry name" value="TYR_RECOMBINASE"/>
    <property type="match status" value="1"/>
</dbReference>
<evidence type="ECO:0000256" key="1">
    <source>
        <dbReference type="ARBA" id="ARBA00008857"/>
    </source>
</evidence>
<comment type="similarity">
    <text evidence="1">Belongs to the 'phage' integrase family.</text>
</comment>
<dbReference type="Gene3D" id="1.10.150.130">
    <property type="match status" value="1"/>
</dbReference>
<dbReference type="Gene3D" id="1.10.443.10">
    <property type="entry name" value="Intergrase catalytic core"/>
    <property type="match status" value="1"/>
</dbReference>
<feature type="domain" description="Tyr recombinase" evidence="5">
    <location>
        <begin position="156"/>
        <end position="355"/>
    </location>
</feature>
<dbReference type="InterPro" id="IPR050808">
    <property type="entry name" value="Phage_Integrase"/>
</dbReference>
<dbReference type="RefSeq" id="WP_245753568.1">
    <property type="nucleotide sequence ID" value="NZ_FNRQ01000015.1"/>
</dbReference>
<evidence type="ECO:0000313" key="7">
    <source>
        <dbReference type="Proteomes" id="UP000198638"/>
    </source>
</evidence>
<dbReference type="STRING" id="83784.SAMN05192564_1153"/>
<dbReference type="GO" id="GO:0015074">
    <property type="term" value="P:DNA integration"/>
    <property type="evidence" value="ECO:0007669"/>
    <property type="project" value="UniProtKB-KW"/>
</dbReference>
<dbReference type="InterPro" id="IPR013762">
    <property type="entry name" value="Integrase-like_cat_sf"/>
</dbReference>
<name>A0A1H4HSN0_9BURK</name>
<dbReference type="InterPro" id="IPR010998">
    <property type="entry name" value="Integrase_recombinase_N"/>
</dbReference>
<protein>
    <submittedName>
        <fullName evidence="6">Site-specific recombinase XerD</fullName>
    </submittedName>
</protein>
<proteinExistence type="inferred from homology"/>
<dbReference type="AlphaFoldDB" id="A0A1H4HSN0"/>
<dbReference type="PANTHER" id="PTHR30629">
    <property type="entry name" value="PROPHAGE INTEGRASE"/>
    <property type="match status" value="1"/>
</dbReference>
<evidence type="ECO:0000313" key="6">
    <source>
        <dbReference type="EMBL" id="SEB24735.1"/>
    </source>
</evidence>
<keyword evidence="4" id="KW-0233">DNA recombination</keyword>
<evidence type="ECO:0000259" key="5">
    <source>
        <dbReference type="PROSITE" id="PS51898"/>
    </source>
</evidence>
<organism evidence="6 7">
    <name type="scientific">Paraburkholderia sartisoli</name>
    <dbReference type="NCBI Taxonomy" id="83784"/>
    <lineage>
        <taxon>Bacteria</taxon>
        <taxon>Pseudomonadati</taxon>
        <taxon>Pseudomonadota</taxon>
        <taxon>Betaproteobacteria</taxon>
        <taxon>Burkholderiales</taxon>
        <taxon>Burkholderiaceae</taxon>
        <taxon>Paraburkholderia</taxon>
    </lineage>
</organism>
<keyword evidence="2" id="KW-0229">DNA integration</keyword>
<dbReference type="GO" id="GO:0006310">
    <property type="term" value="P:DNA recombination"/>
    <property type="evidence" value="ECO:0007669"/>
    <property type="project" value="UniProtKB-KW"/>
</dbReference>
<dbReference type="InterPro" id="IPR002104">
    <property type="entry name" value="Integrase_catalytic"/>
</dbReference>
<dbReference type="InterPro" id="IPR011010">
    <property type="entry name" value="DNA_brk_join_enz"/>
</dbReference>